<dbReference type="GO" id="GO:0004784">
    <property type="term" value="F:superoxide dismutase activity"/>
    <property type="evidence" value="ECO:0007669"/>
    <property type="project" value="UniProtKB-EC"/>
</dbReference>
<dbReference type="Gene3D" id="3.55.40.20">
    <property type="entry name" value="Iron/manganese superoxide dismutase, C-terminal domain"/>
    <property type="match status" value="1"/>
</dbReference>
<feature type="binding site" evidence="9">
    <location>
        <position position="185"/>
    </location>
    <ligand>
        <name>Mn(2+)</name>
        <dbReference type="ChEBI" id="CHEBI:29035"/>
    </ligand>
</feature>
<feature type="domain" description="Manganese/iron superoxide dismutase N-terminal" evidence="11">
    <location>
        <begin position="24"/>
        <end position="105"/>
    </location>
</feature>
<dbReference type="SUPFAM" id="SSF46609">
    <property type="entry name" value="Fe,Mn superoxide dismutase (SOD), N-terminal domain"/>
    <property type="match status" value="1"/>
</dbReference>
<dbReference type="EMBL" id="GALA01000873">
    <property type="protein sequence ID" value="JAA93979.1"/>
    <property type="molecule type" value="mRNA"/>
</dbReference>
<keyword evidence="5 9" id="KW-0479">Metal-binding</keyword>
<proteinExistence type="evidence at transcript level"/>
<evidence type="ECO:0000259" key="11">
    <source>
        <dbReference type="Pfam" id="PF00081"/>
    </source>
</evidence>
<evidence type="ECO:0000256" key="8">
    <source>
        <dbReference type="ARBA" id="ARBA00049204"/>
    </source>
</evidence>
<dbReference type="SUPFAM" id="SSF54719">
    <property type="entry name" value="Fe,Mn superoxide dismutase (SOD), C-terminal domain"/>
    <property type="match status" value="1"/>
</dbReference>
<evidence type="ECO:0000256" key="2">
    <source>
        <dbReference type="ARBA" id="ARBA00002170"/>
    </source>
</evidence>
<dbReference type="PANTHER" id="PTHR11404:SF6">
    <property type="entry name" value="SUPEROXIDE DISMUTASE [MN], MITOCHONDRIAL"/>
    <property type="match status" value="1"/>
</dbReference>
<dbReference type="InterPro" id="IPR036314">
    <property type="entry name" value="SOD_C_sf"/>
</dbReference>
<comment type="similarity">
    <text evidence="3 10">Belongs to the iron/manganese superoxide dismutase family.</text>
</comment>
<name>T1D4N8_9DIPT</name>
<evidence type="ECO:0000256" key="7">
    <source>
        <dbReference type="ARBA" id="ARBA00023211"/>
    </source>
</evidence>
<keyword evidence="6 10" id="KW-0560">Oxidoreductase</keyword>
<comment type="catalytic activity">
    <reaction evidence="8 10">
        <text>2 superoxide + 2 H(+) = H2O2 + O2</text>
        <dbReference type="Rhea" id="RHEA:20696"/>
        <dbReference type="ChEBI" id="CHEBI:15378"/>
        <dbReference type="ChEBI" id="CHEBI:15379"/>
        <dbReference type="ChEBI" id="CHEBI:16240"/>
        <dbReference type="ChEBI" id="CHEBI:18421"/>
        <dbReference type="EC" id="1.15.1.1"/>
    </reaction>
</comment>
<evidence type="ECO:0000259" key="12">
    <source>
        <dbReference type="Pfam" id="PF02777"/>
    </source>
</evidence>
<evidence type="ECO:0000256" key="9">
    <source>
        <dbReference type="PIRSR" id="PIRSR000349-1"/>
    </source>
</evidence>
<organism evidence="13">
    <name type="scientific">Psorophora albipes</name>
    <dbReference type="NCBI Taxonomy" id="869069"/>
    <lineage>
        <taxon>Eukaryota</taxon>
        <taxon>Metazoa</taxon>
        <taxon>Ecdysozoa</taxon>
        <taxon>Arthropoda</taxon>
        <taxon>Hexapoda</taxon>
        <taxon>Insecta</taxon>
        <taxon>Pterygota</taxon>
        <taxon>Neoptera</taxon>
        <taxon>Endopterygota</taxon>
        <taxon>Diptera</taxon>
        <taxon>Nematocera</taxon>
        <taxon>Culicoidea</taxon>
        <taxon>Culicidae</taxon>
        <taxon>Culicinae</taxon>
        <taxon>Aedini</taxon>
        <taxon>Psorophora</taxon>
    </lineage>
</organism>
<keyword evidence="7" id="KW-0464">Manganese</keyword>
<dbReference type="Pfam" id="PF02777">
    <property type="entry name" value="Sod_Fe_C"/>
    <property type="match status" value="1"/>
</dbReference>
<sequence>MLALRNAVLGTARNVPAVLGCRSKHTLPNLPYDHAALEPVISRDIMLLHHSKHHNAYVTNLNVAEEQLKEAVHKNDVSKIISLGGAIKFNGGGHLNHTIFWQNLSPETTEPSAELKAALERDFHGLEHFKKEMKAAAIAVQGSGWAWLGYNKKTKALQVAACANQDPLEGTTGLVPLLGFDVWEHAYYLQYKNMRPDYIDALWDVVNWKDVSERLALAHH</sequence>
<feature type="domain" description="Manganese/iron superoxide dismutase C-terminal" evidence="12">
    <location>
        <begin position="111"/>
        <end position="214"/>
    </location>
</feature>
<feature type="binding site" evidence="9">
    <location>
        <position position="49"/>
    </location>
    <ligand>
        <name>Mn(2+)</name>
        <dbReference type="ChEBI" id="CHEBI:29035"/>
    </ligand>
</feature>
<accession>T1D4N8</accession>
<dbReference type="PANTHER" id="PTHR11404">
    <property type="entry name" value="SUPEROXIDE DISMUTASE 2"/>
    <property type="match status" value="1"/>
</dbReference>
<dbReference type="AlphaFoldDB" id="T1D4N8"/>
<dbReference type="PIRSF" id="PIRSF000349">
    <property type="entry name" value="SODismutase"/>
    <property type="match status" value="1"/>
</dbReference>
<feature type="binding site" evidence="9">
    <location>
        <position position="181"/>
    </location>
    <ligand>
        <name>Mn(2+)</name>
        <dbReference type="ChEBI" id="CHEBI:29035"/>
    </ligand>
</feature>
<evidence type="ECO:0000256" key="10">
    <source>
        <dbReference type="RuleBase" id="RU000414"/>
    </source>
</evidence>
<dbReference type="PROSITE" id="PS00088">
    <property type="entry name" value="SOD_MN"/>
    <property type="match status" value="1"/>
</dbReference>
<evidence type="ECO:0000313" key="13">
    <source>
        <dbReference type="EMBL" id="JAA93979.1"/>
    </source>
</evidence>
<dbReference type="InterPro" id="IPR001189">
    <property type="entry name" value="Mn/Fe_SOD"/>
</dbReference>
<dbReference type="EC" id="1.15.1.1" evidence="4 10"/>
<comment type="function">
    <text evidence="10">Destroys radicals which are normally produced within the cells and which are toxic to biological systems.</text>
</comment>
<reference evidence="13" key="1">
    <citation type="journal article" date="2013" name="BMC Genomics">
        <title>A deep insight into the sialotranscriptome of the mosquito, Psorophora albipes.</title>
        <authorList>
            <person name="Chagas A.C."/>
            <person name="Calvo E."/>
            <person name="Rios-Velasquez C.M."/>
            <person name="Pessoa F.A."/>
            <person name="Medeiros J.F."/>
            <person name="Ribeiro J.M."/>
        </authorList>
    </citation>
    <scope>NUCLEOTIDE SEQUENCE</scope>
</reference>
<evidence type="ECO:0000256" key="6">
    <source>
        <dbReference type="ARBA" id="ARBA00023002"/>
    </source>
</evidence>
<evidence type="ECO:0000256" key="1">
    <source>
        <dbReference type="ARBA" id="ARBA00001936"/>
    </source>
</evidence>
<dbReference type="InterPro" id="IPR050265">
    <property type="entry name" value="Fe/Mn_Superoxide_Dismutase"/>
</dbReference>
<dbReference type="GO" id="GO:0005739">
    <property type="term" value="C:mitochondrion"/>
    <property type="evidence" value="ECO:0007669"/>
    <property type="project" value="TreeGrafter"/>
</dbReference>
<dbReference type="FunFam" id="1.10.287.990:FF:000001">
    <property type="entry name" value="Superoxide dismutase"/>
    <property type="match status" value="1"/>
</dbReference>
<evidence type="ECO:0000256" key="4">
    <source>
        <dbReference type="ARBA" id="ARBA00012682"/>
    </source>
</evidence>
<comment type="function">
    <text evidence="2">Destroys superoxide anion radicals which are normally produced within the cells and which are toxic to biological systems.</text>
</comment>
<comment type="cofactor">
    <cofactor evidence="1">
        <name>Mn(2+)</name>
        <dbReference type="ChEBI" id="CHEBI:29035"/>
    </cofactor>
</comment>
<dbReference type="PRINTS" id="PR01703">
    <property type="entry name" value="MNSODISMTASE"/>
</dbReference>
<feature type="binding site" evidence="9">
    <location>
        <position position="97"/>
    </location>
    <ligand>
        <name>Mn(2+)</name>
        <dbReference type="ChEBI" id="CHEBI:29035"/>
    </ligand>
</feature>
<evidence type="ECO:0000256" key="3">
    <source>
        <dbReference type="ARBA" id="ARBA00008714"/>
    </source>
</evidence>
<dbReference type="FunFam" id="3.55.40.20:FF:000002">
    <property type="entry name" value="Superoxide dismutase"/>
    <property type="match status" value="1"/>
</dbReference>
<dbReference type="InterPro" id="IPR019832">
    <property type="entry name" value="Mn/Fe_SOD_C"/>
</dbReference>
<dbReference type="InterPro" id="IPR036324">
    <property type="entry name" value="Mn/Fe_SOD_N_sf"/>
</dbReference>
<protein>
    <recommendedName>
        <fullName evidence="4 10">Superoxide dismutase</fullName>
        <ecNumber evidence="4 10">1.15.1.1</ecNumber>
    </recommendedName>
</protein>
<dbReference type="GO" id="GO:0030145">
    <property type="term" value="F:manganese ion binding"/>
    <property type="evidence" value="ECO:0007669"/>
    <property type="project" value="TreeGrafter"/>
</dbReference>
<evidence type="ECO:0000256" key="5">
    <source>
        <dbReference type="ARBA" id="ARBA00022723"/>
    </source>
</evidence>
<dbReference type="Gene3D" id="1.10.287.990">
    <property type="entry name" value="Fe,Mn superoxide dismutase (SOD) domain"/>
    <property type="match status" value="1"/>
</dbReference>
<dbReference type="InterPro" id="IPR019831">
    <property type="entry name" value="Mn/Fe_SOD_N"/>
</dbReference>
<dbReference type="InterPro" id="IPR019833">
    <property type="entry name" value="Mn/Fe_SOD_BS"/>
</dbReference>
<dbReference type="Pfam" id="PF00081">
    <property type="entry name" value="Sod_Fe_N"/>
    <property type="match status" value="1"/>
</dbReference>